<gene>
    <name evidence="1" type="ORF">PAPYR_1564</name>
</gene>
<protein>
    <recommendedName>
        <fullName evidence="3">HD Cas3-type domain-containing protein</fullName>
    </recommendedName>
</protein>
<keyword evidence="2" id="KW-1185">Reference proteome</keyword>
<sequence>MSSDESLGGRSPKLKVVRRRDSGAVLVASNRTWCGQVGQRAEIPILKPAIPFSNRADMALAVTLEKARQLRTTFEKVAELVQPYAPHPPESHYGPYTRKWPWTRQWHLGTLEQHLLWATRAAWLSFTESASWTELLPRSLMPLLLQACFLHDVGKAGDLQYSFVSKKNHEGLMSQLKHPSYVLPDQSHFDLKAFLCSTVGWSDDEVALLAYCIGCHGTYGYFVNPFVTTPEKVTLDNKEFHTHILSLGASLRDIATSAGITPAVLTRLRDHHQAADPAARAESNMAFLFRVAVFMSLCDSLGLGPVSLSPPDGRCRGEVGGGIPQRAALEEVLFGGQVLTIPPEKQDTVLPYELLRSLFDELDYRGNHARWKDIILPCMQEVDFISQL</sequence>
<accession>A0ABQ8URX4</accession>
<evidence type="ECO:0008006" key="3">
    <source>
        <dbReference type="Google" id="ProtNLM"/>
    </source>
</evidence>
<evidence type="ECO:0000313" key="2">
    <source>
        <dbReference type="Proteomes" id="UP001141327"/>
    </source>
</evidence>
<reference evidence="1" key="1">
    <citation type="journal article" date="2022" name="bioRxiv">
        <title>Genomics of Preaxostyla Flagellates Illuminates Evolutionary Transitions and the Path Towards Mitochondrial Loss.</title>
        <authorList>
            <person name="Novak L.V.F."/>
            <person name="Treitli S.C."/>
            <person name="Pyrih J."/>
            <person name="Halakuc P."/>
            <person name="Pipaliya S.V."/>
            <person name="Vacek V."/>
            <person name="Brzon O."/>
            <person name="Soukal P."/>
            <person name="Eme L."/>
            <person name="Dacks J.B."/>
            <person name="Karnkowska A."/>
            <person name="Elias M."/>
            <person name="Hampl V."/>
        </authorList>
    </citation>
    <scope>NUCLEOTIDE SEQUENCE</scope>
    <source>
        <strain evidence="1">RCP-MX</strain>
    </source>
</reference>
<evidence type="ECO:0000313" key="1">
    <source>
        <dbReference type="EMBL" id="KAJ4461879.1"/>
    </source>
</evidence>
<name>A0ABQ8URX4_9EUKA</name>
<comment type="caution">
    <text evidence="1">The sequence shown here is derived from an EMBL/GenBank/DDBJ whole genome shotgun (WGS) entry which is preliminary data.</text>
</comment>
<organism evidence="1 2">
    <name type="scientific">Paratrimastix pyriformis</name>
    <dbReference type="NCBI Taxonomy" id="342808"/>
    <lineage>
        <taxon>Eukaryota</taxon>
        <taxon>Metamonada</taxon>
        <taxon>Preaxostyla</taxon>
        <taxon>Paratrimastigidae</taxon>
        <taxon>Paratrimastix</taxon>
    </lineage>
</organism>
<dbReference type="Proteomes" id="UP001141327">
    <property type="component" value="Unassembled WGS sequence"/>
</dbReference>
<proteinExistence type="predicted"/>
<dbReference type="EMBL" id="JAPMOS010000005">
    <property type="protein sequence ID" value="KAJ4461879.1"/>
    <property type="molecule type" value="Genomic_DNA"/>
</dbReference>